<evidence type="ECO:0000313" key="4">
    <source>
        <dbReference type="Proteomes" id="UP000308133"/>
    </source>
</evidence>
<dbReference type="EMBL" id="PTQR01000106">
    <property type="protein sequence ID" value="TKX19791.1"/>
    <property type="molecule type" value="Genomic_DNA"/>
</dbReference>
<evidence type="ECO:0000313" key="3">
    <source>
        <dbReference type="EMBL" id="TKX19791.1"/>
    </source>
</evidence>
<evidence type="ECO:0000256" key="1">
    <source>
        <dbReference type="SAM" id="Coils"/>
    </source>
</evidence>
<feature type="compositionally biased region" description="Basic and acidic residues" evidence="2">
    <location>
        <begin position="1"/>
        <end position="19"/>
    </location>
</feature>
<organism evidence="3 4">
    <name type="scientific">Elsinoe australis</name>
    <dbReference type="NCBI Taxonomy" id="40998"/>
    <lineage>
        <taxon>Eukaryota</taxon>
        <taxon>Fungi</taxon>
        <taxon>Dikarya</taxon>
        <taxon>Ascomycota</taxon>
        <taxon>Pezizomycotina</taxon>
        <taxon>Dothideomycetes</taxon>
        <taxon>Dothideomycetidae</taxon>
        <taxon>Myriangiales</taxon>
        <taxon>Elsinoaceae</taxon>
        <taxon>Elsinoe</taxon>
    </lineage>
</organism>
<feature type="region of interest" description="Disordered" evidence="2">
    <location>
        <begin position="282"/>
        <end position="329"/>
    </location>
</feature>
<name>A0A4U7ATB2_9PEZI</name>
<feature type="compositionally biased region" description="Acidic residues" evidence="2">
    <location>
        <begin position="282"/>
        <end position="298"/>
    </location>
</feature>
<feature type="region of interest" description="Disordered" evidence="2">
    <location>
        <begin position="388"/>
        <end position="427"/>
    </location>
</feature>
<dbReference type="AlphaFoldDB" id="A0A4U7ATB2"/>
<feature type="region of interest" description="Disordered" evidence="2">
    <location>
        <begin position="1"/>
        <end position="22"/>
    </location>
</feature>
<reference evidence="3 4" key="1">
    <citation type="submission" date="2018-02" db="EMBL/GenBank/DDBJ databases">
        <title>Draft genome sequences of Elsinoe sp., causing black scab on jojoba.</title>
        <authorList>
            <person name="Stodart B."/>
            <person name="Jeffress S."/>
            <person name="Ash G."/>
            <person name="Arun Chinnappa K."/>
        </authorList>
    </citation>
    <scope>NUCLEOTIDE SEQUENCE [LARGE SCALE GENOMIC DNA]</scope>
    <source>
        <strain evidence="3 4">Hillstone_2</strain>
    </source>
</reference>
<protein>
    <submittedName>
        <fullName evidence="3">Uncharacterized protein</fullName>
    </submittedName>
</protein>
<gene>
    <name evidence="3" type="ORF">C1H76_7989</name>
</gene>
<dbReference type="Proteomes" id="UP000308133">
    <property type="component" value="Unassembled WGS sequence"/>
</dbReference>
<accession>A0A4U7ATB2</accession>
<feature type="compositionally biased region" description="Low complexity" evidence="2">
    <location>
        <begin position="390"/>
        <end position="412"/>
    </location>
</feature>
<sequence length="795" mass="88245">MGRKETKAKQRNRAREERINPGIVSARQQEREQVKAALSARREEGAEPKWGEKSCMEHHCPICQTPLLKSSAKRTCVKAGHVVPCSDYHEGLMRPNGQTCTACRQEIALHDKRHREILKTFCETRNLAAAANSFDTTPLTPLVNRTTRGSTKDDLVGSAKKQRGPNPLRMMGEQSKEGRLDMETLIGILHPPRPTELDVMAAVEDAPRVMGVLGAKLRAGGASLGDEKEIARGVYEGQCLLEELVREDLRAEAERIAERERRKGRYLKSDWYVKAAVKNVLSEEEDTKEESGGSEDEVKDAYGDGTSPPTTTPTLKVKENFPPATTTPATSMVSTLIQPGTGSAVRTARSTPTVKVVKPKLKKLTSDAVDPAVSAIFWEELSNAQAPRIRAPSSSQRLPQPSPSLSQQPASQAHQIKQPSAKLASAKPALPPTSLLFRPRPKSTVLTSIAAQLPVAELRSSKNKVDPEPAIDEDAFQVTGNNDKPPEVIEDKASKNKAKKDRAKAARAAKRMEQESEEAALTTARQEVEQRAKEIEKERAKARAALTALENEVRAWDYKRAAKEFSKFKPGETTLFDKFTPVLHLVGLQKWVQWRQEMAKQKATVGSGKLLYPWLALLGSALWGQLKLDKTMWVDTVVTSSRLTAQTMSAYCAWMSGWDAKKFFEVEGNRDADLGSLEERLGPVRRNLNRYKALPEDVEGAWLARKLELWQISFVMGPCQGHDCVTWETIGLHFAPPKYASYGKLAGAHIREEIYRMMDACYGPPGRPRMPAPSFDLFEVFDFEAVSKMVLAPKK</sequence>
<evidence type="ECO:0000256" key="2">
    <source>
        <dbReference type="SAM" id="MobiDB-lite"/>
    </source>
</evidence>
<proteinExistence type="predicted"/>
<feature type="region of interest" description="Disordered" evidence="2">
    <location>
        <begin position="458"/>
        <end position="487"/>
    </location>
</feature>
<feature type="region of interest" description="Disordered" evidence="2">
    <location>
        <begin position="147"/>
        <end position="172"/>
    </location>
</feature>
<keyword evidence="1" id="KW-0175">Coiled coil</keyword>
<comment type="caution">
    <text evidence="3">The sequence shown here is derived from an EMBL/GenBank/DDBJ whole genome shotgun (WGS) entry which is preliminary data.</text>
</comment>
<feature type="coiled-coil region" evidence="1">
    <location>
        <begin position="495"/>
        <end position="552"/>
    </location>
</feature>